<feature type="chain" id="PRO_5017646028" evidence="14">
    <location>
        <begin position="23"/>
        <end position="818"/>
    </location>
</feature>
<dbReference type="OrthoDB" id="1122665at2"/>
<keyword evidence="8" id="KW-0406">Ion transport</keyword>
<keyword evidence="6 14" id="KW-0732">Signal</keyword>
<organism evidence="17 18">
    <name type="scientific">Chryseobacterium elymi</name>
    <dbReference type="NCBI Taxonomy" id="395936"/>
    <lineage>
        <taxon>Bacteria</taxon>
        <taxon>Pseudomonadati</taxon>
        <taxon>Bacteroidota</taxon>
        <taxon>Flavobacteriia</taxon>
        <taxon>Flavobacteriales</taxon>
        <taxon>Weeksellaceae</taxon>
        <taxon>Chryseobacterium group</taxon>
        <taxon>Chryseobacterium</taxon>
    </lineage>
</organism>
<proteinExistence type="inferred from homology"/>
<dbReference type="Gene3D" id="2.40.170.20">
    <property type="entry name" value="TonB-dependent receptor, beta-barrel domain"/>
    <property type="match status" value="1"/>
</dbReference>
<evidence type="ECO:0000256" key="7">
    <source>
        <dbReference type="ARBA" id="ARBA00023004"/>
    </source>
</evidence>
<dbReference type="RefSeq" id="WP_116012748.1">
    <property type="nucleotide sequence ID" value="NZ_QNUH01000012.1"/>
</dbReference>
<evidence type="ECO:0000256" key="12">
    <source>
        <dbReference type="PROSITE-ProRule" id="PRU01360"/>
    </source>
</evidence>
<dbReference type="InterPro" id="IPR000531">
    <property type="entry name" value="Beta-barrel_TonB"/>
</dbReference>
<evidence type="ECO:0000256" key="3">
    <source>
        <dbReference type="ARBA" id="ARBA00022452"/>
    </source>
</evidence>
<comment type="caution">
    <text evidence="17">The sequence shown here is derived from an EMBL/GenBank/DDBJ whole genome shotgun (WGS) entry which is preliminary data.</text>
</comment>
<dbReference type="Pfam" id="PF07715">
    <property type="entry name" value="Plug"/>
    <property type="match status" value="1"/>
</dbReference>
<dbReference type="AlphaFoldDB" id="A0A3D9DE38"/>
<dbReference type="Gene3D" id="2.170.130.10">
    <property type="entry name" value="TonB-dependent receptor, plug domain"/>
    <property type="match status" value="1"/>
</dbReference>
<keyword evidence="4" id="KW-0410">Iron transport</keyword>
<feature type="domain" description="TonB-dependent receptor-like beta-barrel" evidence="15">
    <location>
        <begin position="296"/>
        <end position="774"/>
    </location>
</feature>
<accession>A0A3D9DE38</accession>
<dbReference type="InterPro" id="IPR039426">
    <property type="entry name" value="TonB-dep_rcpt-like"/>
</dbReference>
<dbReference type="GO" id="GO:0009279">
    <property type="term" value="C:cell outer membrane"/>
    <property type="evidence" value="ECO:0007669"/>
    <property type="project" value="UniProtKB-SubCell"/>
</dbReference>
<evidence type="ECO:0000256" key="11">
    <source>
        <dbReference type="ARBA" id="ARBA00023237"/>
    </source>
</evidence>
<dbReference type="InterPro" id="IPR037066">
    <property type="entry name" value="Plug_dom_sf"/>
</dbReference>
<dbReference type="Pfam" id="PF00593">
    <property type="entry name" value="TonB_dep_Rec_b-barrel"/>
    <property type="match status" value="1"/>
</dbReference>
<dbReference type="PROSITE" id="PS52016">
    <property type="entry name" value="TONB_DEPENDENT_REC_3"/>
    <property type="match status" value="1"/>
</dbReference>
<comment type="subcellular location">
    <subcellularLocation>
        <location evidence="1 12">Cell outer membrane</location>
        <topology evidence="1 12">Multi-pass membrane protein</topology>
    </subcellularLocation>
</comment>
<evidence type="ECO:0000256" key="13">
    <source>
        <dbReference type="RuleBase" id="RU003357"/>
    </source>
</evidence>
<dbReference type="EMBL" id="QNUH01000012">
    <property type="protein sequence ID" value="REC76101.1"/>
    <property type="molecule type" value="Genomic_DNA"/>
</dbReference>
<evidence type="ECO:0000256" key="1">
    <source>
        <dbReference type="ARBA" id="ARBA00004571"/>
    </source>
</evidence>
<evidence type="ECO:0000256" key="9">
    <source>
        <dbReference type="ARBA" id="ARBA00023077"/>
    </source>
</evidence>
<dbReference type="PANTHER" id="PTHR32552">
    <property type="entry name" value="FERRICHROME IRON RECEPTOR-RELATED"/>
    <property type="match status" value="1"/>
</dbReference>
<evidence type="ECO:0000256" key="14">
    <source>
        <dbReference type="SAM" id="SignalP"/>
    </source>
</evidence>
<evidence type="ECO:0000256" key="8">
    <source>
        <dbReference type="ARBA" id="ARBA00023065"/>
    </source>
</evidence>
<name>A0A3D9DE38_9FLAO</name>
<dbReference type="InterPro" id="IPR036942">
    <property type="entry name" value="Beta-barrel_TonB_sf"/>
</dbReference>
<dbReference type="PANTHER" id="PTHR32552:SF89">
    <property type="entry name" value="CATECHOLATE SIDEROPHORE RECEPTOR FIU"/>
    <property type="match status" value="1"/>
</dbReference>
<evidence type="ECO:0000256" key="6">
    <source>
        <dbReference type="ARBA" id="ARBA00022729"/>
    </source>
</evidence>
<evidence type="ECO:0000256" key="4">
    <source>
        <dbReference type="ARBA" id="ARBA00022496"/>
    </source>
</evidence>
<keyword evidence="2 12" id="KW-0813">Transport</keyword>
<keyword evidence="9 13" id="KW-0798">TonB box</keyword>
<keyword evidence="18" id="KW-1185">Reference proteome</keyword>
<keyword evidence="11 12" id="KW-0998">Cell outer membrane</keyword>
<reference evidence="17 18" key="1">
    <citation type="journal article" date="2010" name="Syst. Appl. Microbiol.">
        <title>Four new species of Chryseobacterium from the rhizosphere of coastal sand dune plants, Chryseobacterium elymi sp. nov., Chryseobacterium hagamense sp. nov., Chryseobacterium lathyri sp. nov. and Chryseobacterium rhizosphaerae sp. nov.</title>
        <authorList>
            <person name="Cho S.H."/>
            <person name="Lee K.S."/>
            <person name="Shin D.S."/>
            <person name="Han J.H."/>
            <person name="Park K.S."/>
            <person name="Lee C.H."/>
            <person name="Park K.H."/>
            <person name="Kim S.B."/>
        </authorList>
    </citation>
    <scope>NUCLEOTIDE SEQUENCE [LARGE SCALE GENOMIC DNA]</scope>
    <source>
        <strain evidence="17 18">KCTC 22547</strain>
    </source>
</reference>
<evidence type="ECO:0000259" key="16">
    <source>
        <dbReference type="Pfam" id="PF07715"/>
    </source>
</evidence>
<evidence type="ECO:0000256" key="10">
    <source>
        <dbReference type="ARBA" id="ARBA00023136"/>
    </source>
</evidence>
<dbReference type="Proteomes" id="UP000257030">
    <property type="component" value="Unassembled WGS sequence"/>
</dbReference>
<keyword evidence="3 12" id="KW-1134">Transmembrane beta strand</keyword>
<dbReference type="InterPro" id="IPR012910">
    <property type="entry name" value="Plug_dom"/>
</dbReference>
<evidence type="ECO:0000256" key="2">
    <source>
        <dbReference type="ARBA" id="ARBA00022448"/>
    </source>
</evidence>
<comment type="similarity">
    <text evidence="12 13">Belongs to the TonB-dependent receptor family.</text>
</comment>
<sequence length="818" mass="90978">MKKRSIFLMAATATLYFNNAYAQETPQDTIKTSSIDQIVITGSSRPKKKIESSTAISTFTAKEIQKQNPISAAALLQRVPGFAVETSGGEVGNNLFARGIPSAGAYEFVQVQEDGLAVFEDGALQFANADNFFRVDNSVSRLEALRGGSGSIYATNSPGGLINFITKEGSNDFKGTAKLETSTYGLMRTDINVGGALVQDKLFFNVGGFYRTDNGIRKTGFRANNGGQIRMNLKYVFDKGYAKVYYKKLDDRNTFFLPIPLTQNGNKLKEFAGFDANYGTYNYRTISQLSIPQAGGGFFKRDLENGIHPKVDVVGAEFKYDLGNNFSVLNKTRYTNINMEYTGMFPAGAPKLASDYATKPASEGGLGMSNYQYSLVSNGSVVNPQYIQKLGFWAIDKQMNNFVNDLQLNYKFDKGNVTAGFYKSNWKSHQYWNWSNILTTATDRPQLLNLVNPSMSPSDVGYSQTYNGVKDMSFLIRDSQIQGSLNDLYLNLDYNFTDALSLNGGMRYSRDYYKGYGVNTTTANLNNSGLTTDGTHSFATTTADDNMAVLGNKYTYWYYDINKVSYTLAANYKINKGNAVYARFSHGFRSPNEEAYYNNMSDLSAIKAVDTNQLEIGYKYYSRTFDIGIIPFYSTLKNLSFTDVFSDGTSENKFANTTNFGVEIEGYTKLFNNILEVTFNGTIQNPKYKDFVGKNADGTTFDYDGNTVRRMPKFYFNISPAVNITKEWRAYVSMNYYGKRFQNEGNTDDNILPSFTEVGAGMSYQLGKIRFAVDGTNIFNTIGITEGDPRSQTTAGTNIRMARPIMGAAARASVTLDF</sequence>
<evidence type="ECO:0000313" key="18">
    <source>
        <dbReference type="Proteomes" id="UP000257030"/>
    </source>
</evidence>
<keyword evidence="7" id="KW-0408">Iron</keyword>
<protein>
    <submittedName>
        <fullName evidence="17">TonB-dependent receptor</fullName>
    </submittedName>
</protein>
<feature type="domain" description="TonB-dependent receptor plug" evidence="16">
    <location>
        <begin position="49"/>
        <end position="160"/>
    </location>
</feature>
<evidence type="ECO:0000256" key="5">
    <source>
        <dbReference type="ARBA" id="ARBA00022692"/>
    </source>
</evidence>
<feature type="signal peptide" evidence="14">
    <location>
        <begin position="1"/>
        <end position="22"/>
    </location>
</feature>
<gene>
    <name evidence="17" type="ORF">DRF60_14560</name>
</gene>
<evidence type="ECO:0000259" key="15">
    <source>
        <dbReference type="Pfam" id="PF00593"/>
    </source>
</evidence>
<evidence type="ECO:0000313" key="17">
    <source>
        <dbReference type="EMBL" id="REC76101.1"/>
    </source>
</evidence>
<keyword evidence="5 12" id="KW-0812">Transmembrane</keyword>
<dbReference type="GO" id="GO:0015344">
    <property type="term" value="F:siderophore uptake transmembrane transporter activity"/>
    <property type="evidence" value="ECO:0007669"/>
    <property type="project" value="TreeGrafter"/>
</dbReference>
<dbReference type="SUPFAM" id="SSF56935">
    <property type="entry name" value="Porins"/>
    <property type="match status" value="1"/>
</dbReference>
<keyword evidence="10 12" id="KW-0472">Membrane</keyword>
<keyword evidence="17" id="KW-0675">Receptor</keyword>